<feature type="domain" description="C2 DOCK-type" evidence="4">
    <location>
        <begin position="773"/>
        <end position="956"/>
    </location>
</feature>
<comment type="caution">
    <text evidence="6">The sequence shown here is derived from an EMBL/GenBank/DDBJ whole genome shotgun (WGS) entry which is preliminary data.</text>
</comment>
<dbReference type="Gene3D" id="1.25.40.410">
    <property type="match status" value="1"/>
</dbReference>
<dbReference type="InterPro" id="IPR035892">
    <property type="entry name" value="C2_domain_sf"/>
</dbReference>
<dbReference type="InterPro" id="IPR027007">
    <property type="entry name" value="C2_DOCK-type_domain"/>
</dbReference>
<dbReference type="InterPro" id="IPR043162">
    <property type="entry name" value="DOCK_C_lobe_C"/>
</dbReference>
<dbReference type="GO" id="GO:0007264">
    <property type="term" value="P:small GTPase-mediated signal transduction"/>
    <property type="evidence" value="ECO:0007669"/>
    <property type="project" value="InterPro"/>
</dbReference>
<keyword evidence="7" id="KW-1185">Reference proteome</keyword>
<dbReference type="PANTHER" id="PTHR23317">
    <property type="entry name" value="DEDICATOR OF CYTOKINESIS DOCK"/>
    <property type="match status" value="1"/>
</dbReference>
<dbReference type="OMA" id="CMGVVQX"/>
<dbReference type="InterPro" id="IPR043161">
    <property type="entry name" value="DOCK_C_lobe_A"/>
</dbReference>
<evidence type="ECO:0000256" key="2">
    <source>
        <dbReference type="PROSITE-ProRule" id="PRU00983"/>
    </source>
</evidence>
<dbReference type="Gene3D" id="1.20.58.740">
    <property type="match status" value="1"/>
</dbReference>
<comment type="similarity">
    <text evidence="2">Belongs to the DOCK family.</text>
</comment>
<keyword evidence="1" id="KW-0344">Guanine-nucleotide releasing factor</keyword>
<evidence type="ECO:0000313" key="7">
    <source>
        <dbReference type="Proteomes" id="UP001142055"/>
    </source>
</evidence>
<dbReference type="InterPro" id="IPR046769">
    <property type="entry name" value="DOCKER_Lobe_A"/>
</dbReference>
<proteinExistence type="inferred from homology"/>
<sequence length="2257" mass="255726">MSERRFTRLKASLSKETAAKTRETVSREIRQSLTTSSNNESIYTHCIDSEYERNIRQWNDSIRSRLTACNKPVQEDIEDDIKHDGVSDLDFYNSFTIDDDDIQVINETKPNTFDYARYYLSPEQEKPSSPFAHECITHYTDQRHLVRWKSMDDHFGTVFDTCMQHHTNFNNAYHQQQQSDGKCRLASQRLQPHLFECDLEQSYQHQSNSKTLFHDLRANVSTTFRLSTQNRLIREGSASVLSLDSDTFDIRIKNRSTKSGNASATNVTGWLTLSKDESNCFLTFYDTSRRDKVLWHIEVNRKVSKLAEPPSQLMEHIEDSESATTITNDFTRSCFRVNKNLIFTDQRYTDDWIKDINSNIGEEFDPSQELARILTQHNEQISQRLKSHSLFNGINLFAAYSNDLTSRMGTYPAMKNSVYRMGFRNSIQSNVSNSNSCFRFILSIKSFEIQSSDRNKIASMATNILNNNSTLNGIGPISSQCQMNDSFFLRISLFDVKHGKISEEFRFTISNDIKSLRSSAQADGNRGFDQRILCMASRAQFTVDLAYSSPQDVYLVLRIERTSHRLLHFNCVPLSMQTANSNGSSSSNRPGSGVNNIINLNNNKTTQSGIVSFHVEPYAWSIRPLFQDGSTNNRNLSLETQPNFGVFAKMDQNRLSDEFVLNSLRNLHGLDGKSNSNSGGRSQTVLNGKLEIELQEVTTNNSPVSGSIMTIHQGSKHTGNDTTNSTANDLTINSSLFISNQSGQQLNNKEQPFNVILEIQSLRLLSNPYSEYFNLLYIYPQSLKFDSQKVFSKARNICVTVEIRDSDEVDQYGQCAQSLPIIFGRPHDQKMFVKSATTCVSRHNVTPDFFEEIKCALPLQYSEKLHVLFTFAHISCKKDSCTYAIVGYSWLPISPDSVSRTRNWNPIHAANQQLSVFASLPNCYLSCQSLGLGKGLSMPDVKFVGKDLFRVSTILISSVASRDVDTQQTLSSVIKITRSNRDDSREISQIISLERSLPKMLQKLVDCDRNELIHFSPIILQQLFKLLVFAANQDLILESFRTILHLVDRFRRSDQLPLLNQFVEDVFQTYEFCGVYTHDQMIVLLNKIIAECQLGSGFTPTNTTNNTTNCSPSLSNLNLSTSSSSSSSSTNGTENVRILLNNLWFILRIMIKSMIQYLVASGRATLDREDRFEPEFVTNLKRFIESTSTLIATFSRAEETPSANQALAHFLTRLCSFFDRSVIFNAFYNHVCILSSRDIVVQELKLNAIAILLAHEHFVSFCNPIIEWQPIDGKEPNNIDTQTSLFSLTSQYARKHFPLFLILNEFRQSYTPRSPTAPIRPISLYIVRNQLAKHLLEDHGNSCSPKYKSNCRFNDRIQRWQLYVWGSLTSTTITGSGGRPNTGGSGKKSTSPYSTINEAPSLHHMEISGSNLHLTRSTSEIASHSSFGSLSSAASTLTNVTIPTLTHQRTNSMASSAQLSCTSGTTVVTSSTSRDKFSVDEVRDLFICLLSVVQVLDIEPMNNLSGKQLQDLFLCLECALNAFEYKPASQRSQQQIESRSKTLPNYLVGSIPSNDSSSAATSAGEILHNYLLAQNLSIQCSVITLRTIHLYLDNDQRPIDTAIIAQILSIYLTLMSLPQAQRILVDVFDSIRYFVQKFAILLFNSDAFLSPIIGKVIKFCNSSLSAIRQGATDLLYCLLSTNLKRTRFETIVCVSRLASSDQHGLLYLQSSLNRIEQLAIADHQSGTLTNRSNDSSNTLNLNDDNIDENDDEEVSILNIVGRIREILKATKQIREESFDPYLASELRLQLAHSYARTSRSLLRTWLENLAEVHVCNRDWAEAALCNCQVIAILIEQLSSKEIDIVEGMVNICKVSPDNIFRKHSIKQESDWLELEESHVSIEVLEKIIQETVDLFERAELYELAPHVLKVMVNTYEREYDHKKLSVQYQKMSKMHSKVQEINESGKRLFDTFFRIAFYHHGPYGISSYKQEYIYKLAKVVSLAEMTGIMQALYPGAIFLSQDPENVQPLPVEVGYQLDPNNNSANSNRNISIVITHVNAYVEGARNQYERSVGVHQFVYEQRIGGKVAATVAEQYKKRVILTVANSFPYFVKRILVSDRREVILSPIEVAIDEMQERVRQLEHVISSRDAKHLQLVLQGSVNATVNAGPIAYANAFLRTPMGPEMNVEPDCSDIEVTDGNSCAFSESQKHLKFLFEQFLDLCECALKLNEKLIKPNQIEYHQNLKSNFEKLRNELDFFHDRPTSIQIFDLISGSTFA</sequence>
<dbReference type="InterPro" id="IPR027357">
    <property type="entry name" value="DOCKER_dom"/>
</dbReference>
<dbReference type="InterPro" id="IPR046770">
    <property type="entry name" value="DOCKER_Lobe_B"/>
</dbReference>
<dbReference type="InterPro" id="IPR026791">
    <property type="entry name" value="DOCK"/>
</dbReference>
<accession>A0A9Q0MCS8</accession>
<dbReference type="Pfam" id="PF20421">
    <property type="entry name" value="DHR-2_Lobe_C"/>
    <property type="match status" value="1"/>
</dbReference>
<dbReference type="InterPro" id="IPR046773">
    <property type="entry name" value="DOCKER_Lobe_C"/>
</dbReference>
<dbReference type="PROSITE" id="PS51650">
    <property type="entry name" value="C2_DOCK"/>
    <property type="match status" value="1"/>
</dbReference>
<dbReference type="Pfam" id="PF06920">
    <property type="entry name" value="DHR-2_Lobe_A"/>
    <property type="match status" value="1"/>
</dbReference>
<dbReference type="EMBL" id="JAPWDV010000001">
    <property type="protein sequence ID" value="KAJ6223084.1"/>
    <property type="molecule type" value="Genomic_DNA"/>
</dbReference>
<evidence type="ECO:0000256" key="1">
    <source>
        <dbReference type="ARBA" id="ARBA00022658"/>
    </source>
</evidence>
<gene>
    <name evidence="6" type="ORF">RDWZM_001629</name>
</gene>
<dbReference type="Pfam" id="PF20422">
    <property type="entry name" value="DHR-2_Lobe_B"/>
    <property type="match status" value="1"/>
</dbReference>
<dbReference type="PANTHER" id="PTHR23317:SF26">
    <property type="entry name" value="ZIZIMIN, ISOFORM K"/>
    <property type="match status" value="1"/>
</dbReference>
<evidence type="ECO:0000259" key="4">
    <source>
        <dbReference type="PROSITE" id="PS51650"/>
    </source>
</evidence>
<dbReference type="Proteomes" id="UP001142055">
    <property type="component" value="Chromosome 1"/>
</dbReference>
<dbReference type="PROSITE" id="PS51651">
    <property type="entry name" value="DOCKER"/>
    <property type="match status" value="1"/>
</dbReference>
<feature type="compositionally biased region" description="Gly residues" evidence="3">
    <location>
        <begin position="1375"/>
        <end position="1386"/>
    </location>
</feature>
<dbReference type="Pfam" id="PF14429">
    <property type="entry name" value="DOCK-C2"/>
    <property type="match status" value="1"/>
</dbReference>
<evidence type="ECO:0000259" key="5">
    <source>
        <dbReference type="PROSITE" id="PS51651"/>
    </source>
</evidence>
<dbReference type="GO" id="GO:0005085">
    <property type="term" value="F:guanyl-nucleotide exchange factor activity"/>
    <property type="evidence" value="ECO:0007669"/>
    <property type="project" value="UniProtKB-KW"/>
</dbReference>
<name>A0A9Q0MCS8_BLOTA</name>
<evidence type="ECO:0000313" key="6">
    <source>
        <dbReference type="EMBL" id="KAJ6223084.1"/>
    </source>
</evidence>
<feature type="region of interest" description="Disordered" evidence="3">
    <location>
        <begin position="1374"/>
        <end position="1393"/>
    </location>
</feature>
<organism evidence="6 7">
    <name type="scientific">Blomia tropicalis</name>
    <name type="common">Mite</name>
    <dbReference type="NCBI Taxonomy" id="40697"/>
    <lineage>
        <taxon>Eukaryota</taxon>
        <taxon>Metazoa</taxon>
        <taxon>Ecdysozoa</taxon>
        <taxon>Arthropoda</taxon>
        <taxon>Chelicerata</taxon>
        <taxon>Arachnida</taxon>
        <taxon>Acari</taxon>
        <taxon>Acariformes</taxon>
        <taxon>Sarcoptiformes</taxon>
        <taxon>Astigmata</taxon>
        <taxon>Glycyphagoidea</taxon>
        <taxon>Echimyopodidae</taxon>
        <taxon>Blomia</taxon>
    </lineage>
</organism>
<evidence type="ECO:0000256" key="3">
    <source>
        <dbReference type="SAM" id="MobiDB-lite"/>
    </source>
</evidence>
<reference evidence="6" key="1">
    <citation type="submission" date="2022-12" db="EMBL/GenBank/DDBJ databases">
        <title>Genome assemblies of Blomia tropicalis.</title>
        <authorList>
            <person name="Cui Y."/>
        </authorList>
    </citation>
    <scope>NUCLEOTIDE SEQUENCE</scope>
    <source>
        <tissue evidence="6">Adult mites</tissue>
    </source>
</reference>
<protein>
    <submittedName>
        <fullName evidence="6">Uncharacterized protein</fullName>
    </submittedName>
</protein>
<feature type="domain" description="DOCKER" evidence="5">
    <location>
        <begin position="1793"/>
        <end position="2244"/>
    </location>
</feature>
<dbReference type="Gene3D" id="2.60.40.150">
    <property type="entry name" value="C2 domain"/>
    <property type="match status" value="1"/>
</dbReference>